<evidence type="ECO:0000313" key="2">
    <source>
        <dbReference type="Proteomes" id="UP000095280"/>
    </source>
</evidence>
<organism evidence="2 3">
    <name type="scientific">Macrostomum lignano</name>
    <dbReference type="NCBI Taxonomy" id="282301"/>
    <lineage>
        <taxon>Eukaryota</taxon>
        <taxon>Metazoa</taxon>
        <taxon>Spiralia</taxon>
        <taxon>Lophotrochozoa</taxon>
        <taxon>Platyhelminthes</taxon>
        <taxon>Rhabditophora</taxon>
        <taxon>Macrostomorpha</taxon>
        <taxon>Macrostomida</taxon>
        <taxon>Macrostomidae</taxon>
        <taxon>Macrostomum</taxon>
    </lineage>
</organism>
<proteinExistence type="predicted"/>
<dbReference type="WBParaSite" id="maker-unitig_20669-snap-gene-0.1-mRNA-1">
    <property type="protein sequence ID" value="maker-unitig_20669-snap-gene-0.1-mRNA-1"/>
    <property type="gene ID" value="maker-unitig_20669-snap-gene-0.1"/>
</dbReference>
<name>A0A1I8F4W4_9PLAT</name>
<keyword evidence="2" id="KW-1185">Reference proteome</keyword>
<evidence type="ECO:0000313" key="3">
    <source>
        <dbReference type="WBParaSite" id="maker-unitig_20669-snap-gene-0.1-mRNA-1"/>
    </source>
</evidence>
<dbReference type="AlphaFoldDB" id="A0A1I8F4W4"/>
<feature type="region of interest" description="Disordered" evidence="1">
    <location>
        <begin position="1"/>
        <end position="26"/>
    </location>
</feature>
<dbReference type="Proteomes" id="UP000095280">
    <property type="component" value="Unplaced"/>
</dbReference>
<accession>A0A1I8F4W4</accession>
<evidence type="ECO:0000256" key="1">
    <source>
        <dbReference type="SAM" id="MobiDB-lite"/>
    </source>
</evidence>
<protein>
    <submittedName>
        <fullName evidence="3">C3H1-type domain-containing protein</fullName>
    </submittedName>
</protein>
<sequence length="321" mass="35078">GGRGGRYDDYDNDDNDSSGQPRRCRPSFNERLRKSRQRRYQRGSCFALGRGRCIGERLQHRPVSGRCHHGRLGKASRFNFCGSQCQLEETLSLLTPTGGIAGAPLLLPKARWQQLLEGGLPVGLARRTFGPTRPCTQPTASASSPMRNASCFSYIPDGGALRGRPGQPVAERNPARVADYDCCHGSGNSSPSLITGLIGVAAPIVLAPSLVTGGSLLDQLLLQLSLPDVSAGWSLDPVLRLRQSPFSVASTFWLCLQAAAFRIENPTLQPGHGSPRDQLVVEVRQRTAFVMKKWRRDDEEIPGSGYCWSIYHPLACFGLHR</sequence>
<reference evidence="3" key="1">
    <citation type="submission" date="2016-11" db="UniProtKB">
        <authorList>
            <consortium name="WormBaseParasite"/>
        </authorList>
    </citation>
    <scope>IDENTIFICATION</scope>
</reference>